<dbReference type="RefSeq" id="WP_102644606.1">
    <property type="nucleotide sequence ID" value="NZ_PNYA01000005.1"/>
</dbReference>
<comment type="caution">
    <text evidence="2">The sequence shown here is derived from an EMBL/GenBank/DDBJ whole genome shotgun (WGS) entry which is preliminary data.</text>
</comment>
<organism evidence="2 3">
    <name type="scientific">Trinickia dabaoshanensis</name>
    <dbReference type="NCBI Taxonomy" id="564714"/>
    <lineage>
        <taxon>Bacteria</taxon>
        <taxon>Pseudomonadati</taxon>
        <taxon>Pseudomonadota</taxon>
        <taxon>Betaproteobacteria</taxon>
        <taxon>Burkholderiales</taxon>
        <taxon>Burkholderiaceae</taxon>
        <taxon>Trinickia</taxon>
    </lineage>
</organism>
<gene>
    <name evidence="2" type="ORF">C0Z18_06625</name>
</gene>
<name>A0A2N7VWK7_9BURK</name>
<protein>
    <recommendedName>
        <fullName evidence="4">DUF2946 domain-containing protein</fullName>
    </recommendedName>
</protein>
<dbReference type="EMBL" id="PNYA01000005">
    <property type="protein sequence ID" value="PMS21540.1"/>
    <property type="molecule type" value="Genomic_DNA"/>
</dbReference>
<reference evidence="2 3" key="1">
    <citation type="submission" date="2018-01" db="EMBL/GenBank/DDBJ databases">
        <title>Whole genome analyses suggest that Burkholderia sensu lato contains two further novel genera in the rhizoxinica-symbiotica group Mycetohabitans gen. nov., and Trinickia gen. nov.: implications for the evolution of diazotrophy and nodulation in the Burkholderiaceae.</title>
        <authorList>
            <person name="Estrada-de los Santos P."/>
            <person name="Palmer M."/>
            <person name="Chavez-Ramirez B."/>
            <person name="Beukes C."/>
            <person name="Steenkamp E.T."/>
            <person name="Hirsch A.M."/>
            <person name="Manyaka P."/>
            <person name="Maluk M."/>
            <person name="Lafos M."/>
            <person name="Crook M."/>
            <person name="Gross E."/>
            <person name="Simon M.F."/>
            <person name="Bueno dos Reis Junior F."/>
            <person name="Poole P.S."/>
            <person name="Venter S.N."/>
            <person name="James E.K."/>
        </authorList>
    </citation>
    <scope>NUCLEOTIDE SEQUENCE [LARGE SCALE GENOMIC DNA]</scope>
    <source>
        <strain evidence="2 3">GIMN1.004</strain>
    </source>
</reference>
<evidence type="ECO:0008006" key="4">
    <source>
        <dbReference type="Google" id="ProtNLM"/>
    </source>
</evidence>
<evidence type="ECO:0000313" key="3">
    <source>
        <dbReference type="Proteomes" id="UP000235616"/>
    </source>
</evidence>
<feature type="chain" id="PRO_5014898968" description="DUF2946 domain-containing protein" evidence="1">
    <location>
        <begin position="23"/>
        <end position="120"/>
    </location>
</feature>
<evidence type="ECO:0000256" key="1">
    <source>
        <dbReference type="SAM" id="SignalP"/>
    </source>
</evidence>
<proteinExistence type="predicted"/>
<dbReference type="AlphaFoldDB" id="A0A2N7VWK7"/>
<accession>A0A2N7VWK7</accession>
<keyword evidence="3" id="KW-1185">Reference proteome</keyword>
<sequence>MKILRTLLVLLLCAVLPLTGLAASGSAGQCPMQMAMTDGMGSMMQGGMPGCDTTKRVSDGKMKSSPCKVSAQCQVGSLYHPVSSPVVLRPAGTHSPVVFHYVESLSVREPDGPWRPPRAL</sequence>
<evidence type="ECO:0000313" key="2">
    <source>
        <dbReference type="EMBL" id="PMS21540.1"/>
    </source>
</evidence>
<dbReference type="OrthoDB" id="6162547at2"/>
<keyword evidence="1" id="KW-0732">Signal</keyword>
<dbReference type="Proteomes" id="UP000235616">
    <property type="component" value="Unassembled WGS sequence"/>
</dbReference>
<feature type="signal peptide" evidence="1">
    <location>
        <begin position="1"/>
        <end position="22"/>
    </location>
</feature>